<dbReference type="RefSeq" id="WP_132220695.1">
    <property type="nucleotide sequence ID" value="NZ_SMGO01000001.1"/>
</dbReference>
<keyword evidence="1" id="KW-0812">Transmembrane</keyword>
<proteinExistence type="predicted"/>
<dbReference type="SUPFAM" id="SSF53756">
    <property type="entry name" value="UDP-Glycosyltransferase/glycogen phosphorylase"/>
    <property type="match status" value="1"/>
</dbReference>
<accession>A0A4R1M5A3</accession>
<name>A0A4R1M5A3_9SPHI</name>
<reference evidence="2 3" key="1">
    <citation type="submission" date="2019-03" db="EMBL/GenBank/DDBJ databases">
        <title>Genomic Encyclopedia of Archaeal and Bacterial Type Strains, Phase II (KMG-II): from individual species to whole genera.</title>
        <authorList>
            <person name="Goeker M."/>
        </authorList>
    </citation>
    <scope>NUCLEOTIDE SEQUENCE [LARGE SCALE GENOMIC DNA]</scope>
    <source>
        <strain evidence="2 3">DSM 22554</strain>
    </source>
</reference>
<comment type="caution">
    <text evidence="2">The sequence shown here is derived from an EMBL/GenBank/DDBJ whole genome shotgun (WGS) entry which is preliminary data.</text>
</comment>
<organism evidence="2 3">
    <name type="scientific">Albibacterium bauzanense</name>
    <dbReference type="NCBI Taxonomy" id="653929"/>
    <lineage>
        <taxon>Bacteria</taxon>
        <taxon>Pseudomonadati</taxon>
        <taxon>Bacteroidota</taxon>
        <taxon>Sphingobacteriia</taxon>
        <taxon>Sphingobacteriales</taxon>
        <taxon>Sphingobacteriaceae</taxon>
        <taxon>Albibacterium</taxon>
    </lineage>
</organism>
<keyword evidence="1" id="KW-0472">Membrane</keyword>
<evidence type="ECO:0000256" key="1">
    <source>
        <dbReference type="SAM" id="Phobius"/>
    </source>
</evidence>
<keyword evidence="1" id="KW-1133">Transmembrane helix</keyword>
<gene>
    <name evidence="2" type="ORF">C8N28_0219</name>
</gene>
<protein>
    <recommendedName>
        <fullName evidence="4">Surface carbohydrate biosynthesis protein</fullName>
    </recommendedName>
</protein>
<evidence type="ECO:0000313" key="3">
    <source>
        <dbReference type="Proteomes" id="UP000294616"/>
    </source>
</evidence>
<evidence type="ECO:0008006" key="4">
    <source>
        <dbReference type="Google" id="ProtNLM"/>
    </source>
</evidence>
<evidence type="ECO:0000313" key="2">
    <source>
        <dbReference type="EMBL" id="TCK84923.1"/>
    </source>
</evidence>
<dbReference type="EMBL" id="SMGO01000001">
    <property type="protein sequence ID" value="TCK84923.1"/>
    <property type="molecule type" value="Genomic_DNA"/>
</dbReference>
<sequence>MKLNKKNIEQIFFSNIQNKAHLKVRKRSNLRILITHIFDLFHYKVHKNEKLENATMIFSAPEFLDASLFPGFLALNAKNKHICDLKNGWRFEEYLLSLGFLLNSSLRLSLSKYILKRVERKLNGITFNAFICSFPIPICYFIALVLKDRKTKIFTFQHGIYLADYYRANFFEKQIADYNLVWGQVYKDCYIRNGISEKNIIIVNAIINKNYNRDINKRGVNPVFLGQQLYKVLPRIFTEYNNTISNLIDFYAKHNIRLKYKPHPREDIKMSLSKINRSRLYFYEKKRVQSDFFNSITHAFSVNSTALIQALCLGVKCCQILNPGIPNIDFTKYTSITSLNLEGDTDDLISIQDNSFFIEDRFLKLSSNTQYDNSELILKYI</sequence>
<dbReference type="Proteomes" id="UP000294616">
    <property type="component" value="Unassembled WGS sequence"/>
</dbReference>
<keyword evidence="3" id="KW-1185">Reference proteome</keyword>
<feature type="transmembrane region" description="Helical" evidence="1">
    <location>
        <begin position="127"/>
        <end position="146"/>
    </location>
</feature>
<dbReference type="AlphaFoldDB" id="A0A4R1M5A3"/>